<dbReference type="EMBL" id="PTIS01000015">
    <property type="protein sequence ID" value="PPK46894.1"/>
    <property type="molecule type" value="Genomic_DNA"/>
</dbReference>
<organism evidence="4 5">
    <name type="scientific">Clostridium algidicarnis DSM 15099</name>
    <dbReference type="NCBI Taxonomy" id="1121295"/>
    <lineage>
        <taxon>Bacteria</taxon>
        <taxon>Bacillati</taxon>
        <taxon>Bacillota</taxon>
        <taxon>Clostridia</taxon>
        <taxon>Eubacteriales</taxon>
        <taxon>Clostridiaceae</taxon>
        <taxon>Clostridium</taxon>
    </lineage>
</organism>
<dbReference type="SUPFAM" id="SSF158499">
    <property type="entry name" value="DnaD domain-like"/>
    <property type="match status" value="2"/>
</dbReference>
<dbReference type="STRING" id="37659.GCA_000703125_00955"/>
<gene>
    <name evidence="4" type="ORF">BD821_11510</name>
</gene>
<dbReference type="InterPro" id="IPR017019">
    <property type="entry name" value="DNA_replication_prd_bac"/>
</dbReference>
<comment type="similarity">
    <text evidence="1">Belongs to the DnaB/DnaD family.</text>
</comment>
<feature type="domain" description="DnaB/C C-terminal" evidence="3">
    <location>
        <begin position="121"/>
        <end position="194"/>
    </location>
</feature>
<dbReference type="PANTHER" id="PTHR37293:SF5">
    <property type="entry name" value="DNA REPLICATION PROTEIN"/>
    <property type="match status" value="1"/>
</dbReference>
<evidence type="ECO:0000259" key="3">
    <source>
        <dbReference type="Pfam" id="PF07261"/>
    </source>
</evidence>
<comment type="caution">
    <text evidence="4">The sequence shown here is derived from an EMBL/GenBank/DDBJ whole genome shotgun (WGS) entry which is preliminary data.</text>
</comment>
<dbReference type="PANTHER" id="PTHR37293">
    <property type="entry name" value="PHAGE REPLICATION PROTEIN-RELATED"/>
    <property type="match status" value="1"/>
</dbReference>
<dbReference type="Pfam" id="PF07261">
    <property type="entry name" value="DnaB_2"/>
    <property type="match status" value="2"/>
</dbReference>
<dbReference type="OrthoDB" id="1652900at2"/>
<proteinExistence type="inferred from homology"/>
<evidence type="ECO:0000313" key="4">
    <source>
        <dbReference type="EMBL" id="PPK46894.1"/>
    </source>
</evidence>
<name>A0A2S6FVT0_9CLOT</name>
<dbReference type="PIRSF" id="PIRSF033722">
    <property type="entry name" value="DnaD_CA_C3587_prd"/>
    <property type="match status" value="1"/>
</dbReference>
<sequence length="337" mass="39319">MSTFMLKNTALSTTPVSNIFIESYMPKARGEFIKVYLLLLKYSVSGELGVNSTILASALNLLESDIMNALNYWNDEGVLKIIPIDKMGNFNIEFINLGEDQATSKVSLLEELNNSSVKDMLQEIEKLLSRPLSPKEMSTYIGWEKDLNFSLEMIFLLIQYCISKGKTDYRYFEKVALSWFDAGIKTIEDAQLYIKRHEDKWIKYRQILDYLGIKDADIMKPQEEMLSKWVNQYKFSIEIIEKACTICFERLNRADFKYIDGILSSWNKDNIKTLEDIAAKDLKRASTYNKGNNNNYNNNNYNNNNKNSKNSNFNNFEQRTYDFDELERKLLGWDKDD</sequence>
<evidence type="ECO:0000256" key="2">
    <source>
        <dbReference type="SAM" id="MobiDB-lite"/>
    </source>
</evidence>
<dbReference type="InterPro" id="IPR006343">
    <property type="entry name" value="DnaB/C_C"/>
</dbReference>
<feature type="compositionally biased region" description="Low complexity" evidence="2">
    <location>
        <begin position="292"/>
        <end position="313"/>
    </location>
</feature>
<protein>
    <submittedName>
        <fullName evidence="4">DnaD/phage-associated family protein</fullName>
    </submittedName>
</protein>
<accession>A0A2S6FVT0</accession>
<dbReference type="InterPro" id="IPR053162">
    <property type="entry name" value="DnaD"/>
</dbReference>
<dbReference type="InterPro" id="IPR034829">
    <property type="entry name" value="DnaD-like_sf"/>
</dbReference>
<dbReference type="Gene3D" id="1.10.10.630">
    <property type="entry name" value="DnaD domain-like"/>
    <property type="match status" value="2"/>
</dbReference>
<feature type="domain" description="DnaB/C C-terminal" evidence="3">
    <location>
        <begin position="223"/>
        <end position="279"/>
    </location>
</feature>
<dbReference type="NCBIfam" id="TIGR01446">
    <property type="entry name" value="DnaD_dom"/>
    <property type="match status" value="2"/>
</dbReference>
<reference evidence="4 5" key="1">
    <citation type="submission" date="2018-02" db="EMBL/GenBank/DDBJ databases">
        <title>Genomic Encyclopedia of Archaeal and Bacterial Type Strains, Phase II (KMG-II): from individual species to whole genera.</title>
        <authorList>
            <person name="Goeker M."/>
        </authorList>
    </citation>
    <scope>NUCLEOTIDE SEQUENCE [LARGE SCALE GENOMIC DNA]</scope>
    <source>
        <strain evidence="4 5">DSM 15099</strain>
    </source>
</reference>
<feature type="region of interest" description="Disordered" evidence="2">
    <location>
        <begin position="288"/>
        <end position="313"/>
    </location>
</feature>
<dbReference type="AlphaFoldDB" id="A0A2S6FVT0"/>
<dbReference type="RefSeq" id="WP_029451686.1">
    <property type="nucleotide sequence ID" value="NZ_PTIS01000015.1"/>
</dbReference>
<evidence type="ECO:0000313" key="5">
    <source>
        <dbReference type="Proteomes" id="UP000239863"/>
    </source>
</evidence>
<dbReference type="Proteomes" id="UP000239863">
    <property type="component" value="Unassembled WGS sequence"/>
</dbReference>
<evidence type="ECO:0000256" key="1">
    <source>
        <dbReference type="ARBA" id="ARBA00093462"/>
    </source>
</evidence>
<dbReference type="GeneID" id="75089884"/>